<dbReference type="Pfam" id="PF15275">
    <property type="entry name" value="PEHE"/>
    <property type="match status" value="1"/>
</dbReference>
<dbReference type="AlphaFoldDB" id="A0AAE1H1H2"/>
<evidence type="ECO:0000313" key="4">
    <source>
        <dbReference type="Proteomes" id="UP001219518"/>
    </source>
</evidence>
<dbReference type="SMART" id="SM01300">
    <property type="entry name" value="PEHE"/>
    <property type="match status" value="1"/>
</dbReference>
<dbReference type="EMBL" id="JAHWGI010000295">
    <property type="protein sequence ID" value="KAK3912571.1"/>
    <property type="molecule type" value="Genomic_DNA"/>
</dbReference>
<feature type="compositionally biased region" description="Polar residues" evidence="1">
    <location>
        <begin position="18"/>
        <end position="28"/>
    </location>
</feature>
<dbReference type="GO" id="GO:0072487">
    <property type="term" value="C:MSL complex"/>
    <property type="evidence" value="ECO:0007669"/>
    <property type="project" value="InterPro"/>
</dbReference>
<protein>
    <submittedName>
        <fullName evidence="3">Male-specific lethal 1-like protein</fullName>
    </submittedName>
</protein>
<dbReference type="InterPro" id="IPR029332">
    <property type="entry name" value="PEHE_dom"/>
</dbReference>
<dbReference type="PROSITE" id="PS52052">
    <property type="entry name" value="PEHE"/>
    <property type="match status" value="1"/>
</dbReference>
<dbReference type="Proteomes" id="UP001219518">
    <property type="component" value="Unassembled WGS sequence"/>
</dbReference>
<dbReference type="GO" id="GO:0003682">
    <property type="term" value="F:chromatin binding"/>
    <property type="evidence" value="ECO:0007669"/>
    <property type="project" value="TreeGrafter"/>
</dbReference>
<feature type="compositionally biased region" description="Basic residues" evidence="1">
    <location>
        <begin position="122"/>
        <end position="133"/>
    </location>
</feature>
<feature type="compositionally biased region" description="Basic and acidic residues" evidence="1">
    <location>
        <begin position="8"/>
        <end position="17"/>
    </location>
</feature>
<gene>
    <name evidence="3" type="ORF">KUF71_022159</name>
</gene>
<keyword evidence="4" id="KW-1185">Reference proteome</keyword>
<organism evidence="3 4">
    <name type="scientific">Frankliniella fusca</name>
    <dbReference type="NCBI Taxonomy" id="407009"/>
    <lineage>
        <taxon>Eukaryota</taxon>
        <taxon>Metazoa</taxon>
        <taxon>Ecdysozoa</taxon>
        <taxon>Arthropoda</taxon>
        <taxon>Hexapoda</taxon>
        <taxon>Insecta</taxon>
        <taxon>Pterygota</taxon>
        <taxon>Neoptera</taxon>
        <taxon>Paraneoptera</taxon>
        <taxon>Thysanoptera</taxon>
        <taxon>Terebrantia</taxon>
        <taxon>Thripoidea</taxon>
        <taxon>Thripidae</taxon>
        <taxon>Frankliniella</taxon>
    </lineage>
</organism>
<dbReference type="InterPro" id="IPR026711">
    <property type="entry name" value="Msl-1"/>
</dbReference>
<feature type="region of interest" description="Disordered" evidence="1">
    <location>
        <begin position="450"/>
        <end position="498"/>
    </location>
</feature>
<feature type="compositionally biased region" description="Polar residues" evidence="1">
    <location>
        <begin position="205"/>
        <end position="225"/>
    </location>
</feature>
<feature type="region of interest" description="Disordered" evidence="1">
    <location>
        <begin position="1"/>
        <end position="28"/>
    </location>
</feature>
<accession>A0AAE1H1H2</accession>
<comment type="caution">
    <text evidence="3">The sequence shown here is derived from an EMBL/GenBank/DDBJ whole genome shotgun (WGS) entry which is preliminary data.</text>
</comment>
<proteinExistence type="predicted"/>
<feature type="region of interest" description="Disordered" evidence="1">
    <location>
        <begin position="121"/>
        <end position="281"/>
    </location>
</feature>
<sequence>MSQAAIAVKEENRDGTRNRSSGAGANSNMVTNIKDHITCTRSMENFTSQDSKVGIVSFPCDFDHMYASMSEGIVSSKEKNEYKHLKEICLQHLDLIQQQSELIAKQEKQIQTLRQEKEKLKQRIQRLNRRSGHSKINCDSENSESKALRGDTATSPRNASPITSETGKGSRHRNNRSFSPKERSQSPMQWRRSVQRRQSEDGGASVSSECEMQDDSSTTTISQKSALRGKRSGAPGRKWQRGKRSISTASREVNADDAPNEEVQVSDTRQHKRAKKDDVDLNLSSVNQTTAVLTTSQAYYTATGSSEPGWSLSEMCIETEPEPELSGDVLETPQWRVKVYTSLYSMEGTENLDDEVFLKRHHRLELDERRRKRWDVQRIREQRHIEKLKQRELQSNALGGSKGDGQAEEPVSTLWPTPDDAQYVEVADELPVAAFGLPVTKFTPSEFSLPWLQSSGASDDHKPSGKKPLRNRRTASGGATARKRIVRRGGHRGSHYLS</sequence>
<evidence type="ECO:0000256" key="1">
    <source>
        <dbReference type="SAM" id="MobiDB-lite"/>
    </source>
</evidence>
<dbReference type="Gene3D" id="6.10.250.2000">
    <property type="match status" value="1"/>
</dbReference>
<dbReference type="PANTHER" id="PTHR21656">
    <property type="entry name" value="MALE-SPECIFIC LETHAL-1 PROTEIN"/>
    <property type="match status" value="1"/>
</dbReference>
<dbReference type="Gene3D" id="1.20.5.170">
    <property type="match status" value="1"/>
</dbReference>
<feature type="compositionally biased region" description="Basic residues" evidence="1">
    <location>
        <begin position="481"/>
        <end position="498"/>
    </location>
</feature>
<feature type="region of interest" description="Disordered" evidence="1">
    <location>
        <begin position="390"/>
        <end position="416"/>
    </location>
</feature>
<feature type="non-terminal residue" evidence="3">
    <location>
        <position position="498"/>
    </location>
</feature>
<evidence type="ECO:0000313" key="3">
    <source>
        <dbReference type="EMBL" id="KAK3912571.1"/>
    </source>
</evidence>
<feature type="compositionally biased region" description="Polar residues" evidence="1">
    <location>
        <begin position="152"/>
        <end position="167"/>
    </location>
</feature>
<reference evidence="3" key="2">
    <citation type="journal article" date="2023" name="BMC Genomics">
        <title>Pest status, molecular evolution, and epigenetic factors derived from the genome assembly of Frankliniella fusca, a thysanopteran phytovirus vector.</title>
        <authorList>
            <person name="Catto M.A."/>
            <person name="Labadie P.E."/>
            <person name="Jacobson A.L."/>
            <person name="Kennedy G.G."/>
            <person name="Srinivasan R."/>
            <person name="Hunt B.G."/>
        </authorList>
    </citation>
    <scope>NUCLEOTIDE SEQUENCE</scope>
    <source>
        <strain evidence="3">PL_HMW_Pooled</strain>
    </source>
</reference>
<feature type="compositionally biased region" description="Basic residues" evidence="1">
    <location>
        <begin position="464"/>
        <end position="473"/>
    </location>
</feature>
<dbReference type="PANTHER" id="PTHR21656:SF2">
    <property type="entry name" value="MALE-SPECIFIC LETHAL 1 HOMOLOG"/>
    <property type="match status" value="1"/>
</dbReference>
<evidence type="ECO:0000259" key="2">
    <source>
        <dbReference type="PROSITE" id="PS52052"/>
    </source>
</evidence>
<feature type="domain" description="PEHE" evidence="2">
    <location>
        <begin position="329"/>
        <end position="451"/>
    </location>
</feature>
<reference evidence="3" key="1">
    <citation type="submission" date="2021-07" db="EMBL/GenBank/DDBJ databases">
        <authorList>
            <person name="Catto M.A."/>
            <person name="Jacobson A."/>
            <person name="Kennedy G."/>
            <person name="Labadie P."/>
            <person name="Hunt B.G."/>
            <person name="Srinivasan R."/>
        </authorList>
    </citation>
    <scope>NUCLEOTIDE SEQUENCE</scope>
    <source>
        <strain evidence="3">PL_HMW_Pooled</strain>
        <tissue evidence="3">Head</tissue>
    </source>
</reference>
<name>A0AAE1H1H2_9NEOP</name>